<dbReference type="Proteomes" id="UP000030645">
    <property type="component" value="Unassembled WGS sequence"/>
</dbReference>
<sequence>MASLLLLLSELVSHRNADPDFWIALSSSSSSCGPAFCPSSTATKSMEMEIRDKYWSDLSEEMKIVQQSLHESRVSVDLVWP</sequence>
<dbReference type="EMBL" id="KE343500">
    <property type="protein sequence ID" value="EXB30995.1"/>
    <property type="molecule type" value="Genomic_DNA"/>
</dbReference>
<dbReference type="AlphaFoldDB" id="W9QEG4"/>
<evidence type="ECO:0000256" key="1">
    <source>
        <dbReference type="SAM" id="SignalP"/>
    </source>
</evidence>
<feature type="chain" id="PRO_5004931918" evidence="1">
    <location>
        <begin position="18"/>
        <end position="81"/>
    </location>
</feature>
<keyword evidence="1" id="KW-0732">Signal</keyword>
<organism evidence="2 3">
    <name type="scientific">Morus notabilis</name>
    <dbReference type="NCBI Taxonomy" id="981085"/>
    <lineage>
        <taxon>Eukaryota</taxon>
        <taxon>Viridiplantae</taxon>
        <taxon>Streptophyta</taxon>
        <taxon>Embryophyta</taxon>
        <taxon>Tracheophyta</taxon>
        <taxon>Spermatophyta</taxon>
        <taxon>Magnoliopsida</taxon>
        <taxon>eudicotyledons</taxon>
        <taxon>Gunneridae</taxon>
        <taxon>Pentapetalae</taxon>
        <taxon>rosids</taxon>
        <taxon>fabids</taxon>
        <taxon>Rosales</taxon>
        <taxon>Moraceae</taxon>
        <taxon>Moreae</taxon>
        <taxon>Morus</taxon>
    </lineage>
</organism>
<evidence type="ECO:0000313" key="2">
    <source>
        <dbReference type="EMBL" id="EXB30995.1"/>
    </source>
</evidence>
<reference evidence="3" key="1">
    <citation type="submission" date="2013-01" db="EMBL/GenBank/DDBJ databases">
        <title>Draft Genome Sequence of a Mulberry Tree, Morus notabilis C.K. Schneid.</title>
        <authorList>
            <person name="He N."/>
            <person name="Zhao S."/>
        </authorList>
    </citation>
    <scope>NUCLEOTIDE SEQUENCE</scope>
</reference>
<feature type="signal peptide" evidence="1">
    <location>
        <begin position="1"/>
        <end position="17"/>
    </location>
</feature>
<evidence type="ECO:0000313" key="3">
    <source>
        <dbReference type="Proteomes" id="UP000030645"/>
    </source>
</evidence>
<accession>W9QEG4</accession>
<proteinExistence type="predicted"/>
<protein>
    <submittedName>
        <fullName evidence="2">Uncharacterized protein</fullName>
    </submittedName>
</protein>
<keyword evidence="3" id="KW-1185">Reference proteome</keyword>
<gene>
    <name evidence="2" type="ORF">L484_016856</name>
</gene>
<name>W9QEG4_9ROSA</name>